<dbReference type="PANTHER" id="PTHR42663">
    <property type="entry name" value="HYDROLASE C777.06C-RELATED-RELATED"/>
    <property type="match status" value="1"/>
</dbReference>
<organism evidence="3 4">
    <name type="scientific">Alistipes onderdonkii</name>
    <dbReference type="NCBI Taxonomy" id="328813"/>
    <lineage>
        <taxon>Bacteria</taxon>
        <taxon>Pseudomonadati</taxon>
        <taxon>Bacteroidota</taxon>
        <taxon>Bacteroidia</taxon>
        <taxon>Bacteroidales</taxon>
        <taxon>Rikenellaceae</taxon>
        <taxon>Alistipes</taxon>
    </lineage>
</organism>
<evidence type="ECO:0000259" key="1">
    <source>
        <dbReference type="SMART" id="SM00849"/>
    </source>
</evidence>
<dbReference type="SMART" id="SM00849">
    <property type="entry name" value="Lactamase_B"/>
    <property type="match status" value="1"/>
</dbReference>
<dbReference type="PANTHER" id="PTHR42663:SF6">
    <property type="entry name" value="HYDROLASE C777.06C-RELATED"/>
    <property type="match status" value="1"/>
</dbReference>
<dbReference type="InterPro" id="IPR036866">
    <property type="entry name" value="RibonucZ/Hydroxyglut_hydro"/>
</dbReference>
<dbReference type="Proteomes" id="UP000322940">
    <property type="component" value="Unassembled WGS sequence"/>
</dbReference>
<dbReference type="Proteomes" id="UP000195772">
    <property type="component" value="Unassembled WGS sequence"/>
</dbReference>
<evidence type="ECO:0000313" key="3">
    <source>
        <dbReference type="EMBL" id="OUN02256.1"/>
    </source>
</evidence>
<dbReference type="InterPro" id="IPR001279">
    <property type="entry name" value="Metallo-B-lactamas"/>
</dbReference>
<dbReference type="RefSeq" id="WP_018696949.1">
    <property type="nucleotide sequence ID" value="NZ_AP025562.1"/>
</dbReference>
<protein>
    <submittedName>
        <fullName evidence="3">MBL fold metallo-hydrolase</fullName>
    </submittedName>
</protein>
<sequence length="261" mass="29155">MKLTFLGTGTSQGVPVIGCRCKVCTSADKRDNRLRTSAMVEACGVRMVIDAGPDFRCQMLRTGIRHLDAILLTHEHKDHIGGLDDVRAFNFVDYPPLVHKVDIYAAPHTLGVVRKDFDYAFAQDKYRGVPEIELHEIDVTRPFRVGGLEVVPVSGHHSDRFAVTGYRIGRLAYLTDFKTIGDAEVEKLRGVEVLVVNALRFTEHYSHFNVAEALALIARVAPREAYLTHMSHDIGLHAVTEPTLPRGVHMAYDTLQIEIND</sequence>
<reference evidence="3" key="2">
    <citation type="journal article" date="2018" name="BMC Genomics">
        <title>Whole genome sequencing and function prediction of 133 gut anaerobes isolated from chicken caecum in pure cultures.</title>
        <authorList>
            <person name="Medvecky M."/>
            <person name="Cejkova D."/>
            <person name="Polansky O."/>
            <person name="Karasova D."/>
            <person name="Kubasova T."/>
            <person name="Cizek A."/>
            <person name="Rychlik I."/>
        </authorList>
    </citation>
    <scope>NUCLEOTIDE SEQUENCE</scope>
    <source>
        <strain evidence="3">An90</strain>
    </source>
</reference>
<dbReference type="SUPFAM" id="SSF56281">
    <property type="entry name" value="Metallo-hydrolase/oxidoreductase"/>
    <property type="match status" value="1"/>
</dbReference>
<gene>
    <name evidence="3" type="ORF">B5G41_12920</name>
    <name evidence="2" type="ORF">F2Y10_09455</name>
</gene>
<dbReference type="GO" id="GO:0016787">
    <property type="term" value="F:hydrolase activity"/>
    <property type="evidence" value="ECO:0007669"/>
    <property type="project" value="UniProtKB-KW"/>
</dbReference>
<reference evidence="4" key="1">
    <citation type="submission" date="2017-04" db="EMBL/GenBank/DDBJ databases">
        <title>Function of individual gut microbiota members based on whole genome sequencing of pure cultures obtained from chicken caecum.</title>
        <authorList>
            <person name="Medvecky M."/>
            <person name="Cejkova D."/>
            <person name="Polansky O."/>
            <person name="Karasova D."/>
            <person name="Kubasova T."/>
            <person name="Cizek A."/>
            <person name="Rychlik I."/>
        </authorList>
    </citation>
    <scope>NUCLEOTIDE SEQUENCE [LARGE SCALE GENOMIC DNA]</scope>
    <source>
        <strain evidence="4">An90</strain>
    </source>
</reference>
<keyword evidence="3" id="KW-0378">Hydrolase</keyword>
<comment type="caution">
    <text evidence="3">The sequence shown here is derived from an EMBL/GenBank/DDBJ whole genome shotgun (WGS) entry which is preliminary data.</text>
</comment>
<dbReference type="EMBL" id="NFHB01000009">
    <property type="protein sequence ID" value="OUN02256.1"/>
    <property type="molecule type" value="Genomic_DNA"/>
</dbReference>
<dbReference type="Gene3D" id="3.60.15.10">
    <property type="entry name" value="Ribonuclease Z/Hydroxyacylglutathione hydrolase-like"/>
    <property type="match status" value="1"/>
</dbReference>
<accession>A0A1Y3QRP1</accession>
<dbReference type="EMBL" id="VVXH01000008">
    <property type="protein sequence ID" value="KAA2378109.1"/>
    <property type="molecule type" value="Genomic_DNA"/>
</dbReference>
<evidence type="ECO:0000313" key="2">
    <source>
        <dbReference type="EMBL" id="KAA2378109.1"/>
    </source>
</evidence>
<dbReference type="OrthoDB" id="9781189at2"/>
<proteinExistence type="predicted"/>
<reference evidence="2 5" key="3">
    <citation type="journal article" date="2019" name="Nat. Med.">
        <title>A library of human gut bacterial isolates paired with longitudinal multiomics data enables mechanistic microbiome research.</title>
        <authorList>
            <person name="Poyet M."/>
            <person name="Groussin M."/>
            <person name="Gibbons S.M."/>
            <person name="Avila-Pacheco J."/>
            <person name="Jiang X."/>
            <person name="Kearney S.M."/>
            <person name="Perrotta A.R."/>
            <person name="Berdy B."/>
            <person name="Zhao S."/>
            <person name="Lieberman T.D."/>
            <person name="Swanson P.K."/>
            <person name="Smith M."/>
            <person name="Roesemann S."/>
            <person name="Alexander J.E."/>
            <person name="Rich S.A."/>
            <person name="Livny J."/>
            <person name="Vlamakis H."/>
            <person name="Clish C."/>
            <person name="Bullock K."/>
            <person name="Deik A."/>
            <person name="Scott J."/>
            <person name="Pierce K.A."/>
            <person name="Xavier R.J."/>
            <person name="Alm E.J."/>
        </authorList>
    </citation>
    <scope>NUCLEOTIDE SEQUENCE [LARGE SCALE GENOMIC DNA]</scope>
    <source>
        <strain evidence="2 5">BIOML-A266</strain>
    </source>
</reference>
<dbReference type="CDD" id="cd16279">
    <property type="entry name" value="metallo-hydrolase-like_MBL-fold"/>
    <property type="match status" value="1"/>
</dbReference>
<feature type="domain" description="Metallo-beta-lactamase" evidence="1">
    <location>
        <begin position="34"/>
        <end position="229"/>
    </location>
</feature>
<evidence type="ECO:0000313" key="4">
    <source>
        <dbReference type="Proteomes" id="UP000195772"/>
    </source>
</evidence>
<dbReference type="eggNOG" id="COG1235">
    <property type="taxonomic scope" value="Bacteria"/>
</dbReference>
<evidence type="ECO:0000313" key="5">
    <source>
        <dbReference type="Proteomes" id="UP000322940"/>
    </source>
</evidence>
<name>A0A1Y3QRP1_9BACT</name>
<dbReference type="Pfam" id="PF12706">
    <property type="entry name" value="Lactamase_B_2"/>
    <property type="match status" value="1"/>
</dbReference>
<dbReference type="AlphaFoldDB" id="A0A1Y3QRP1"/>